<protein>
    <submittedName>
        <fullName evidence="1">InaA protein</fullName>
    </submittedName>
</protein>
<gene>
    <name evidence="1" type="ORF">CW360_05710</name>
</gene>
<dbReference type="AlphaFoldDB" id="A0A2I0CRU1"/>
<dbReference type="InterPro" id="IPR011009">
    <property type="entry name" value="Kinase-like_dom_sf"/>
</dbReference>
<dbReference type="Proteomes" id="UP000242861">
    <property type="component" value="Unassembled WGS sequence"/>
</dbReference>
<dbReference type="SUPFAM" id="SSF56112">
    <property type="entry name" value="Protein kinase-like (PK-like)"/>
    <property type="match status" value="1"/>
</dbReference>
<name>A0A2I0CRU1_9PSED</name>
<evidence type="ECO:0000313" key="2">
    <source>
        <dbReference type="Proteomes" id="UP000242861"/>
    </source>
</evidence>
<dbReference type="RefSeq" id="WP_101193044.1">
    <property type="nucleotide sequence ID" value="NZ_PIYS01000006.1"/>
</dbReference>
<dbReference type="PIRSF" id="PIRSF026326">
    <property type="entry name" value="InaA"/>
    <property type="match status" value="1"/>
</dbReference>
<dbReference type="InterPro" id="IPR027023">
    <property type="entry name" value="Put_LipoPS_kinase_InaA"/>
</dbReference>
<proteinExistence type="predicted"/>
<reference evidence="2" key="1">
    <citation type="submission" date="2017-12" db="EMBL/GenBank/DDBJ databases">
        <authorList>
            <person name="Yu X.-Y."/>
        </authorList>
    </citation>
    <scope>NUCLEOTIDE SEQUENCE [LARGE SCALE GENOMIC DNA]</scope>
    <source>
        <strain evidence="2">ZYSR67-Z</strain>
    </source>
</reference>
<comment type="caution">
    <text evidence="1">The sequence shown here is derived from an EMBL/GenBank/DDBJ whole genome shotgun (WGS) entry which is preliminary data.</text>
</comment>
<accession>A0A2I0CRU1</accession>
<sequence length="241" mass="27307">MGILISHSQPAPQSTEFDRWWHSQGVWVEPTNKRRGGESGVLLLQSRDPTRPQLYCKRQAGHTYRTLLHPLGQPTVLREIKAYRAFAHLGVRVPKLVYGAARMHAGQWQALLVTEALSGFISLEQWYGTHTPDQSLRGLVMNQVASMLASLHRAGWQHGCCYPKHIFVKIAPRNTEPPVVETAILDLEKSRRRLRSKDAARHDLSQLWRHRGPIPEPDCIHLLQEHGRLLAKSCHEAGSAK</sequence>
<dbReference type="EMBL" id="PIYS01000006">
    <property type="protein sequence ID" value="PKF71890.1"/>
    <property type="molecule type" value="Genomic_DNA"/>
</dbReference>
<organism evidence="1 2">
    <name type="scientific">Pseudomonas fluvialis</name>
    <dbReference type="NCBI Taxonomy" id="1793966"/>
    <lineage>
        <taxon>Bacteria</taxon>
        <taxon>Pseudomonadati</taxon>
        <taxon>Pseudomonadota</taxon>
        <taxon>Gammaproteobacteria</taxon>
        <taxon>Pseudomonadales</taxon>
        <taxon>Pseudomonadaceae</taxon>
        <taxon>Pseudomonas</taxon>
    </lineage>
</organism>
<dbReference type="Pfam" id="PF06293">
    <property type="entry name" value="Kdo"/>
    <property type="match status" value="1"/>
</dbReference>
<evidence type="ECO:0000313" key="1">
    <source>
        <dbReference type="EMBL" id="PKF71890.1"/>
    </source>
</evidence>